<reference evidence="3 4" key="1">
    <citation type="journal article" date="2015" name="Stand. Genomic Sci.">
        <title>Genomic Encyclopedia of Bacterial and Archaeal Type Strains, Phase III: the genomes of soil and plant-associated and newly described type strains.</title>
        <authorList>
            <person name="Whitman W.B."/>
            <person name="Woyke T."/>
            <person name="Klenk H.P."/>
            <person name="Zhou Y."/>
            <person name="Lilburn T.G."/>
            <person name="Beck B.J."/>
            <person name="De Vos P."/>
            <person name="Vandamme P."/>
            <person name="Eisen J.A."/>
            <person name="Garrity G."/>
            <person name="Hugenholtz P."/>
            <person name="Kyrpides N.C."/>
        </authorList>
    </citation>
    <scope>NUCLEOTIDE SEQUENCE [LARGE SCALE GENOMIC DNA]</scope>
    <source>
        <strain evidence="3 4">S2T63</strain>
    </source>
</reference>
<protein>
    <submittedName>
        <fullName evidence="3">Uncharacterized protein</fullName>
    </submittedName>
</protein>
<dbReference type="EMBL" id="RCDB01000001">
    <property type="protein sequence ID" value="RLK52527.1"/>
    <property type="molecule type" value="Genomic_DNA"/>
</dbReference>
<feature type="region of interest" description="Disordered" evidence="1">
    <location>
        <begin position="38"/>
        <end position="80"/>
    </location>
</feature>
<dbReference type="AlphaFoldDB" id="A0A498CBC4"/>
<evidence type="ECO:0000256" key="1">
    <source>
        <dbReference type="SAM" id="MobiDB-lite"/>
    </source>
</evidence>
<keyword evidence="4" id="KW-1185">Reference proteome</keyword>
<keyword evidence="2" id="KW-1133">Transmembrane helix</keyword>
<accession>A0A498CBC4</accession>
<name>A0A498CBC4_9MICO</name>
<keyword evidence="2" id="KW-0472">Membrane</keyword>
<evidence type="ECO:0000313" key="3">
    <source>
        <dbReference type="EMBL" id="RLK52527.1"/>
    </source>
</evidence>
<sequence>MSRQGPRRAGLVWAIVGGVVLLAGIVALIVNVAIGSPSPSPTAPDSGTATPPSGTPSSSPVEPGGAVVDSSASESGWVPEPVTTDAEEYVRAALSAVTTLDTTLSSRDEWVGYLDTWFTPDTRYASQTDRQDELAAAQLELRHAVVFPQEMWDQMASQTGRVAGSVPGDVVLSAAPEDASGDMRIGTADVEMVFTQTDGSGAESSYTEQVRVSVQVLCGPESVPTPDSPQRAGDCKVVRYFTEPVEG</sequence>
<feature type="compositionally biased region" description="Low complexity" evidence="1">
    <location>
        <begin position="46"/>
        <end position="65"/>
    </location>
</feature>
<keyword evidence="2" id="KW-0812">Transmembrane</keyword>
<dbReference type="Proteomes" id="UP000273158">
    <property type="component" value="Unassembled WGS sequence"/>
</dbReference>
<gene>
    <name evidence="3" type="ORF">C7474_0472</name>
</gene>
<evidence type="ECO:0000313" key="4">
    <source>
        <dbReference type="Proteomes" id="UP000273158"/>
    </source>
</evidence>
<feature type="transmembrane region" description="Helical" evidence="2">
    <location>
        <begin position="12"/>
        <end position="34"/>
    </location>
</feature>
<proteinExistence type="predicted"/>
<comment type="caution">
    <text evidence="3">The sequence shown here is derived from an EMBL/GenBank/DDBJ whole genome shotgun (WGS) entry which is preliminary data.</text>
</comment>
<evidence type="ECO:0000256" key="2">
    <source>
        <dbReference type="SAM" id="Phobius"/>
    </source>
</evidence>
<organism evidence="3 4">
    <name type="scientific">Microbacterium telephonicum</name>
    <dbReference type="NCBI Taxonomy" id="1714841"/>
    <lineage>
        <taxon>Bacteria</taxon>
        <taxon>Bacillati</taxon>
        <taxon>Actinomycetota</taxon>
        <taxon>Actinomycetes</taxon>
        <taxon>Micrococcales</taxon>
        <taxon>Microbacteriaceae</taxon>
        <taxon>Microbacterium</taxon>
    </lineage>
</organism>